<dbReference type="Gene3D" id="3.40.50.720">
    <property type="entry name" value="NAD(P)-binding Rossmann-like Domain"/>
    <property type="match status" value="1"/>
</dbReference>
<proteinExistence type="predicted"/>
<dbReference type="AlphaFoldDB" id="J4HWF1"/>
<dbReference type="SUPFAM" id="SSF51735">
    <property type="entry name" value="NAD(P)-binding Rossmann-fold domains"/>
    <property type="match status" value="1"/>
</dbReference>
<feature type="transmembrane region" description="Helical" evidence="3">
    <location>
        <begin position="7"/>
        <end position="31"/>
    </location>
</feature>
<dbReference type="GeneID" id="24097063"/>
<protein>
    <recommendedName>
        <fullName evidence="6">NAD(P)-binding protein</fullName>
    </recommendedName>
</protein>
<dbReference type="EMBL" id="HE797066">
    <property type="protein sequence ID" value="CCM02152.1"/>
    <property type="molecule type" value="Genomic_DNA"/>
</dbReference>
<keyword evidence="3" id="KW-0472">Membrane</keyword>
<keyword evidence="2" id="KW-0560">Oxidoreductase</keyword>
<evidence type="ECO:0000256" key="2">
    <source>
        <dbReference type="ARBA" id="ARBA00023002"/>
    </source>
</evidence>
<organism evidence="4 5">
    <name type="scientific">Fibroporia radiculosa</name>
    <dbReference type="NCBI Taxonomy" id="599839"/>
    <lineage>
        <taxon>Eukaryota</taxon>
        <taxon>Fungi</taxon>
        <taxon>Dikarya</taxon>
        <taxon>Basidiomycota</taxon>
        <taxon>Agaricomycotina</taxon>
        <taxon>Agaricomycetes</taxon>
        <taxon>Polyporales</taxon>
        <taxon>Fibroporiaceae</taxon>
        <taxon>Fibroporia</taxon>
    </lineage>
</organism>
<dbReference type="STRING" id="599839.J4HWF1"/>
<dbReference type="GO" id="GO:0030497">
    <property type="term" value="P:fatty acid elongation"/>
    <property type="evidence" value="ECO:0007669"/>
    <property type="project" value="TreeGrafter"/>
</dbReference>
<dbReference type="InterPro" id="IPR036291">
    <property type="entry name" value="NAD(P)-bd_dom_sf"/>
</dbReference>
<dbReference type="InterPro" id="IPR002347">
    <property type="entry name" value="SDR_fam"/>
</dbReference>
<reference evidence="4 5" key="1">
    <citation type="journal article" date="2012" name="Appl. Environ. Microbiol.">
        <title>Short-read sequencing for genomic analysis of the brown rot fungus Fibroporia radiculosa.</title>
        <authorList>
            <person name="Tang J.D."/>
            <person name="Perkins A.D."/>
            <person name="Sonstegard T.S."/>
            <person name="Schroeder S.G."/>
            <person name="Burgess S.C."/>
            <person name="Diehl S.V."/>
        </authorList>
    </citation>
    <scope>NUCLEOTIDE SEQUENCE [LARGE SCALE GENOMIC DNA]</scope>
    <source>
        <strain evidence="4 5">TFFH 294</strain>
    </source>
</reference>
<keyword evidence="3" id="KW-1133">Transmembrane helix</keyword>
<dbReference type="PANTHER" id="PTHR43086:SF2">
    <property type="entry name" value="HYDROXYSTEROID DEHYDROGENASE-LIKE PROTEIN 1"/>
    <property type="match status" value="1"/>
</dbReference>
<keyword evidence="1" id="KW-0521">NADP</keyword>
<evidence type="ECO:0000256" key="1">
    <source>
        <dbReference type="ARBA" id="ARBA00022857"/>
    </source>
</evidence>
<dbReference type="HOGENOM" id="CLU_010194_38_2_1"/>
<dbReference type="InParanoid" id="J4HWF1"/>
<dbReference type="PRINTS" id="PR00081">
    <property type="entry name" value="GDHRDH"/>
</dbReference>
<dbReference type="Proteomes" id="UP000006352">
    <property type="component" value="Unassembled WGS sequence"/>
</dbReference>
<evidence type="ECO:0008006" key="6">
    <source>
        <dbReference type="Google" id="ProtNLM"/>
    </source>
</evidence>
<dbReference type="Pfam" id="PF00106">
    <property type="entry name" value="adh_short"/>
    <property type="match status" value="1"/>
</dbReference>
<dbReference type="OrthoDB" id="47007at2759"/>
<keyword evidence="3" id="KW-0812">Transmembrane</keyword>
<dbReference type="RefSeq" id="XP_012181435.1">
    <property type="nucleotide sequence ID" value="XM_012326045.1"/>
</dbReference>
<evidence type="ECO:0000313" key="5">
    <source>
        <dbReference type="Proteomes" id="UP000006352"/>
    </source>
</evidence>
<keyword evidence="5" id="KW-1185">Reference proteome</keyword>
<dbReference type="PANTHER" id="PTHR43086">
    <property type="entry name" value="VERY-LONG-CHAIN 3-OXOOACYL-COA REDUCTASE"/>
    <property type="match status" value="1"/>
</dbReference>
<evidence type="ECO:0000313" key="4">
    <source>
        <dbReference type="EMBL" id="CCM02152.1"/>
    </source>
</evidence>
<dbReference type="GO" id="GO:0016491">
    <property type="term" value="F:oxidoreductase activity"/>
    <property type="evidence" value="ECO:0007669"/>
    <property type="project" value="UniProtKB-KW"/>
</dbReference>
<dbReference type="GO" id="GO:0005783">
    <property type="term" value="C:endoplasmic reticulum"/>
    <property type="evidence" value="ECO:0007669"/>
    <property type="project" value="TreeGrafter"/>
</dbReference>
<gene>
    <name evidence="4" type="ORF">FIBRA_04230</name>
</gene>
<name>J4HWF1_9APHY</name>
<accession>J4HWF1</accession>
<sequence length="310" mass="34760">MASLTEYLALVAVAFLAPQLYRFINFIWLYFLRPCTVHEYLHTSPSYALITGASDGIGKALAQELYDRGFSLILHGRNEEKMRKVCDQIRRQGSRNVHYFIADASAEGHDFAKMMEPFKDLHITLVVHNVGSSELRWEKTDGLSEEYLLDIVRRNALFPMLLTRVLLPKLRAAAKSGPVLVQFIGSQAGDISPPRLGLYAGSKSFLKALARSLDTDELVWETPSGVRFEYLLVGQVQSNSMQISTSIGTPSSERFAKAIVARMGCGWRKYAPYMPHAVMQWSMEAMGENVVDMFTAQAIGELTKKLEKKA</sequence>
<evidence type="ECO:0000256" key="3">
    <source>
        <dbReference type="SAM" id="Phobius"/>
    </source>
</evidence>